<keyword evidence="1" id="KW-0812">Transmembrane</keyword>
<feature type="transmembrane region" description="Helical" evidence="1">
    <location>
        <begin position="20"/>
        <end position="41"/>
    </location>
</feature>
<evidence type="ECO:0000256" key="1">
    <source>
        <dbReference type="SAM" id="Phobius"/>
    </source>
</evidence>
<organism evidence="2 3">
    <name type="scientific">Pseudomonas hefeiensis</name>
    <dbReference type="NCBI Taxonomy" id="2738125"/>
    <lineage>
        <taxon>Bacteria</taxon>
        <taxon>Pseudomonadati</taxon>
        <taxon>Pseudomonadota</taxon>
        <taxon>Gammaproteobacteria</taxon>
        <taxon>Pseudomonadales</taxon>
        <taxon>Pseudomonadaceae</taxon>
        <taxon>Pseudomonas</taxon>
    </lineage>
</organism>
<dbReference type="RefSeq" id="WP_305389139.1">
    <property type="nucleotide sequence ID" value="NZ_CP117426.1"/>
</dbReference>
<accession>A0ABY9GFT8</accession>
<evidence type="ECO:0000313" key="2">
    <source>
        <dbReference type="EMBL" id="WLH14498.1"/>
    </source>
</evidence>
<keyword evidence="1" id="KW-1133">Transmembrane helix</keyword>
<sequence>MEFQQVVDFWVEHWGKISAVVAGVGAVAGAVAKIVSLYKAFKSRVKKYRGPLDSKFSNFLFENRNSVLDLELVLDEEQSGQLVDWLLDENPAATTFFSIEADDAGTEIGFFHKIQKFTGTCVLEVMSIPRDFSRFIA</sequence>
<keyword evidence="3" id="KW-1185">Reference proteome</keyword>
<gene>
    <name evidence="2" type="ORF">PSH57_09370</name>
</gene>
<reference evidence="2 3" key="1">
    <citation type="submission" date="2023-02" db="EMBL/GenBank/DDBJ databases">
        <title>Evolution of Hrp T3SS in non-pathogenic Pseudomonas fluorescens.</title>
        <authorList>
            <person name="Liao K."/>
            <person name="Wei H."/>
            <person name="Gu Y."/>
        </authorList>
    </citation>
    <scope>NUCLEOTIDE SEQUENCE [LARGE SCALE GENOMIC DNA]</scope>
    <source>
        <strain evidence="2 3">FP205</strain>
    </source>
</reference>
<protein>
    <submittedName>
        <fullName evidence="2">Uncharacterized protein</fullName>
    </submittedName>
</protein>
<dbReference type="Proteomes" id="UP001230339">
    <property type="component" value="Chromosome"/>
</dbReference>
<proteinExistence type="predicted"/>
<name>A0ABY9GFT8_9PSED</name>
<evidence type="ECO:0000313" key="3">
    <source>
        <dbReference type="Proteomes" id="UP001230339"/>
    </source>
</evidence>
<dbReference type="EMBL" id="CP117449">
    <property type="protein sequence ID" value="WLH14498.1"/>
    <property type="molecule type" value="Genomic_DNA"/>
</dbReference>
<keyword evidence="1" id="KW-0472">Membrane</keyword>